<sequence>MLQIHESQSNTFPKVVVSADGISLDLEYLTKFVHVVLVTVSSLHCPIGPQLLRILKFIGLENDDPNRTFTDPFTGTILTTTQEDLELNRILLRYDTLFLILLPGSLQEVSDAKLHYNIANHSSEMKGRIELLADGELNLAHNLGLTMSNSYIHPAIFHIRPNTLHLNPIKIGLSPGYYGYHSLISFLTATRLEIEVRSLNAVVESETRIEELDRRRGNGIAIYYPTFGSTKSSIFPNEIMENIFYFLSTKELERVSKLSDEWHHIAIYVWRNKVSRITNVGINTLPK</sequence>
<dbReference type="Gene3D" id="1.20.1280.50">
    <property type="match status" value="1"/>
</dbReference>
<accession>A0ABR2VNR3</accession>
<gene>
    <name evidence="2" type="ORF">K7432_014958</name>
</gene>
<comment type="caution">
    <text evidence="2">The sequence shown here is derived from an EMBL/GenBank/DDBJ whole genome shotgun (WGS) entry which is preliminary data.</text>
</comment>
<reference evidence="2 3" key="1">
    <citation type="submission" date="2023-04" db="EMBL/GenBank/DDBJ databases">
        <title>Genome of Basidiobolus ranarum AG-B5.</title>
        <authorList>
            <person name="Stajich J.E."/>
            <person name="Carter-House D."/>
            <person name="Gryganskyi A."/>
        </authorList>
    </citation>
    <scope>NUCLEOTIDE SEQUENCE [LARGE SCALE GENOMIC DNA]</scope>
    <source>
        <strain evidence="2 3">AG-B5</strain>
    </source>
</reference>
<feature type="domain" description="F-box" evidence="1">
    <location>
        <begin position="229"/>
        <end position="273"/>
    </location>
</feature>
<name>A0ABR2VNR3_9FUNG</name>
<dbReference type="SUPFAM" id="SSF81383">
    <property type="entry name" value="F-box domain"/>
    <property type="match status" value="1"/>
</dbReference>
<dbReference type="InterPro" id="IPR001810">
    <property type="entry name" value="F-box_dom"/>
</dbReference>
<proteinExistence type="predicted"/>
<dbReference type="Pfam" id="PF00646">
    <property type="entry name" value="F-box"/>
    <property type="match status" value="1"/>
</dbReference>
<evidence type="ECO:0000313" key="3">
    <source>
        <dbReference type="Proteomes" id="UP001479436"/>
    </source>
</evidence>
<dbReference type="EMBL" id="JASJQH010008736">
    <property type="protein sequence ID" value="KAK9686973.1"/>
    <property type="molecule type" value="Genomic_DNA"/>
</dbReference>
<dbReference type="Proteomes" id="UP001479436">
    <property type="component" value="Unassembled WGS sequence"/>
</dbReference>
<dbReference type="PROSITE" id="PS50181">
    <property type="entry name" value="FBOX"/>
    <property type="match status" value="1"/>
</dbReference>
<keyword evidence="3" id="KW-1185">Reference proteome</keyword>
<dbReference type="InterPro" id="IPR036047">
    <property type="entry name" value="F-box-like_dom_sf"/>
</dbReference>
<feature type="non-terminal residue" evidence="2">
    <location>
        <position position="287"/>
    </location>
</feature>
<evidence type="ECO:0000313" key="2">
    <source>
        <dbReference type="EMBL" id="KAK9686973.1"/>
    </source>
</evidence>
<organism evidence="2 3">
    <name type="scientific">Basidiobolus ranarum</name>
    <dbReference type="NCBI Taxonomy" id="34480"/>
    <lineage>
        <taxon>Eukaryota</taxon>
        <taxon>Fungi</taxon>
        <taxon>Fungi incertae sedis</taxon>
        <taxon>Zoopagomycota</taxon>
        <taxon>Entomophthoromycotina</taxon>
        <taxon>Basidiobolomycetes</taxon>
        <taxon>Basidiobolales</taxon>
        <taxon>Basidiobolaceae</taxon>
        <taxon>Basidiobolus</taxon>
    </lineage>
</organism>
<evidence type="ECO:0000259" key="1">
    <source>
        <dbReference type="PROSITE" id="PS50181"/>
    </source>
</evidence>
<protein>
    <recommendedName>
        <fullName evidence="1">F-box domain-containing protein</fullName>
    </recommendedName>
</protein>